<feature type="compositionally biased region" description="Polar residues" evidence="1">
    <location>
        <begin position="113"/>
        <end position="130"/>
    </location>
</feature>
<feature type="region of interest" description="Disordered" evidence="1">
    <location>
        <begin position="305"/>
        <end position="335"/>
    </location>
</feature>
<dbReference type="EMBL" id="LSRX01004285">
    <property type="protein sequence ID" value="OLP74082.1"/>
    <property type="molecule type" value="Genomic_DNA"/>
</dbReference>
<reference evidence="2 3" key="1">
    <citation type="submission" date="2016-02" db="EMBL/GenBank/DDBJ databases">
        <title>Genome analysis of coral dinoflagellate symbionts highlights evolutionary adaptations to a symbiotic lifestyle.</title>
        <authorList>
            <person name="Aranda M."/>
            <person name="Li Y."/>
            <person name="Liew Y.J."/>
            <person name="Baumgarten S."/>
            <person name="Simakov O."/>
            <person name="Wilson M."/>
            <person name="Piel J."/>
            <person name="Ashoor H."/>
            <person name="Bougouffa S."/>
            <person name="Bajic V.B."/>
            <person name="Ryu T."/>
            <person name="Ravasi T."/>
            <person name="Bayer T."/>
            <person name="Micklem G."/>
            <person name="Kim H."/>
            <person name="Bhak J."/>
            <person name="Lajeunesse T.C."/>
            <person name="Voolstra C.R."/>
        </authorList>
    </citation>
    <scope>NUCLEOTIDE SEQUENCE [LARGE SCALE GENOMIC DNA]</scope>
    <source>
        <strain evidence="2 3">CCMP2467</strain>
    </source>
</reference>
<name>A0A1Q9BTV2_SYMMI</name>
<organism evidence="2 3">
    <name type="scientific">Symbiodinium microadriaticum</name>
    <name type="common">Dinoflagellate</name>
    <name type="synonym">Zooxanthella microadriatica</name>
    <dbReference type="NCBI Taxonomy" id="2951"/>
    <lineage>
        <taxon>Eukaryota</taxon>
        <taxon>Sar</taxon>
        <taxon>Alveolata</taxon>
        <taxon>Dinophyceae</taxon>
        <taxon>Suessiales</taxon>
        <taxon>Symbiodiniaceae</taxon>
        <taxon>Symbiodinium</taxon>
    </lineage>
</organism>
<feature type="non-terminal residue" evidence="2">
    <location>
        <position position="335"/>
    </location>
</feature>
<dbReference type="AlphaFoldDB" id="A0A1Q9BTV2"/>
<feature type="compositionally biased region" description="Polar residues" evidence="1">
    <location>
        <begin position="257"/>
        <end position="266"/>
    </location>
</feature>
<feature type="compositionally biased region" description="Polar residues" evidence="1">
    <location>
        <begin position="87"/>
        <end position="96"/>
    </location>
</feature>
<keyword evidence="3" id="KW-1185">Reference proteome</keyword>
<accession>A0A1Q9BTV2</accession>
<feature type="non-terminal residue" evidence="2">
    <location>
        <position position="1"/>
    </location>
</feature>
<dbReference type="Proteomes" id="UP000186817">
    <property type="component" value="Unassembled WGS sequence"/>
</dbReference>
<proteinExistence type="predicted"/>
<sequence length="335" mass="34248">WQHLRAHIEDGSCDRLGGESLTKHPPCNPDAQVGPGSERSQPGGRHLCILPPVAVDQHCGTTRGDTSQTEGSAQQAPTTRPGGHSTGGDNNSSTGQGPRKAREARQPLERKPTPSSTTPDPARGSTSGPQGRQGIRAFCSPRPVLDHPGDVCHLTGMAQQTGGGSGHRAVTIAHPVASLSDQRADAKGSKDGGNLGGSGQAQGGGLAVAHRRVALHEVLSQDKKADPQQGEGQHGSLRGHQTSDLSADSDAGRHHSQVLQHSTVETVGTHRGPQAPSGLLAGSGVAGGKVVGGSRSLLHTVWPGSVAADRPLGQTRNAAEDCSGQKGGQPPSRPL</sequence>
<gene>
    <name evidence="2" type="ORF">AK812_SmicGene46484</name>
</gene>
<feature type="compositionally biased region" description="Basic and acidic residues" evidence="1">
    <location>
        <begin position="100"/>
        <end position="112"/>
    </location>
</feature>
<protein>
    <submittedName>
        <fullName evidence="2">Uncharacterized protein</fullName>
    </submittedName>
</protein>
<feature type="compositionally biased region" description="Polar residues" evidence="1">
    <location>
        <begin position="59"/>
        <end position="78"/>
    </location>
</feature>
<dbReference type="OrthoDB" id="10319449at2759"/>
<evidence type="ECO:0000256" key="1">
    <source>
        <dbReference type="SAM" id="MobiDB-lite"/>
    </source>
</evidence>
<comment type="caution">
    <text evidence="2">The sequence shown here is derived from an EMBL/GenBank/DDBJ whole genome shotgun (WGS) entry which is preliminary data.</text>
</comment>
<evidence type="ECO:0000313" key="2">
    <source>
        <dbReference type="EMBL" id="OLP74082.1"/>
    </source>
</evidence>
<feature type="compositionally biased region" description="Gly residues" evidence="1">
    <location>
        <begin position="191"/>
        <end position="206"/>
    </location>
</feature>
<evidence type="ECO:0000313" key="3">
    <source>
        <dbReference type="Proteomes" id="UP000186817"/>
    </source>
</evidence>
<feature type="region of interest" description="Disordered" evidence="1">
    <location>
        <begin position="1"/>
        <end position="291"/>
    </location>
</feature>
<feature type="compositionally biased region" description="Basic and acidic residues" evidence="1">
    <location>
        <begin position="1"/>
        <end position="17"/>
    </location>
</feature>